<dbReference type="Proteomes" id="UP000247523">
    <property type="component" value="Unassembled WGS sequence"/>
</dbReference>
<sequence>MNKQNEISYDMDLVIDGMGIVLYSDGVVNDIEEGENYFSKEFSTPEQVAKHIKKGDIIGFNTGSSGSYSIKFRTGYPNVEIEQKFPICIRLAINVKGGKLSVIDLFWLMEWSNDCPIEQQLLIDDGIYHLTVSTVRPKSGIWGDNQEIYIHLNKLDEMPELTWAGVPQLFTV</sequence>
<gene>
    <name evidence="1" type="ORF">C8E03_1274</name>
</gene>
<protein>
    <submittedName>
        <fullName evidence="1">Uncharacterized protein</fullName>
    </submittedName>
</protein>
<name>A0A318EG23_9FIRM</name>
<proteinExistence type="predicted"/>
<organism evidence="1 2">
    <name type="scientific">Lachnotalea glycerini</name>
    <dbReference type="NCBI Taxonomy" id="1763509"/>
    <lineage>
        <taxon>Bacteria</taxon>
        <taxon>Bacillati</taxon>
        <taxon>Bacillota</taxon>
        <taxon>Clostridia</taxon>
        <taxon>Lachnospirales</taxon>
        <taxon>Lachnospiraceae</taxon>
        <taxon>Lachnotalea</taxon>
    </lineage>
</organism>
<evidence type="ECO:0000313" key="1">
    <source>
        <dbReference type="EMBL" id="PXV84499.1"/>
    </source>
</evidence>
<dbReference type="RefSeq" id="WP_110292077.1">
    <property type="nucleotide sequence ID" value="NZ_QICS01000027.1"/>
</dbReference>
<accession>A0A318EG23</accession>
<dbReference type="AlphaFoldDB" id="A0A318EG23"/>
<reference evidence="1 2" key="1">
    <citation type="submission" date="2018-05" db="EMBL/GenBank/DDBJ databases">
        <title>Genomic Encyclopedia of Type Strains, Phase IV (KMG-IV): sequencing the most valuable type-strain genomes for metagenomic binning, comparative biology and taxonomic classification.</title>
        <authorList>
            <person name="Goeker M."/>
        </authorList>
    </citation>
    <scope>NUCLEOTIDE SEQUENCE [LARGE SCALE GENOMIC DNA]</scope>
    <source>
        <strain evidence="1 2">DSM 28816</strain>
    </source>
</reference>
<evidence type="ECO:0000313" key="2">
    <source>
        <dbReference type="Proteomes" id="UP000247523"/>
    </source>
</evidence>
<dbReference type="EMBL" id="QICS01000027">
    <property type="protein sequence ID" value="PXV84499.1"/>
    <property type="molecule type" value="Genomic_DNA"/>
</dbReference>
<comment type="caution">
    <text evidence="1">The sequence shown here is derived from an EMBL/GenBank/DDBJ whole genome shotgun (WGS) entry which is preliminary data.</text>
</comment>